<dbReference type="RefSeq" id="WP_253888790.1">
    <property type="nucleotide sequence ID" value="NZ_BAAAVB010000003.1"/>
</dbReference>
<keyword evidence="3" id="KW-0689">Ribosomal protein</keyword>
<gene>
    <name evidence="3" type="ORF">LV75_004343</name>
</gene>
<dbReference type="EMBL" id="JAMTCO010000010">
    <property type="protein sequence ID" value="MCP2271829.1"/>
    <property type="molecule type" value="Genomic_DNA"/>
</dbReference>
<evidence type="ECO:0000313" key="4">
    <source>
        <dbReference type="Proteomes" id="UP001205185"/>
    </source>
</evidence>
<proteinExistence type="predicted"/>
<name>A0ABT1IGS8_9PSEU</name>
<dbReference type="Proteomes" id="UP001205185">
    <property type="component" value="Unassembled WGS sequence"/>
</dbReference>
<accession>A0ABT1IGS8</accession>
<sequence>MSFDPHKHLEPGGATGDGPPGDDIARLVSELTPDTSWADELVIASPGEIRDRVRRFTPQQRAAAERDATRADLGATALSLAKGLLDQGRFEDAEQWLIVAEDNHVPEARELLDELAGMPHNWPVALEDEYGKAERIVTAAMEKARQILKKARADSDEIVDVALSRVQRMLDHTRYSAAKYELAERLADLTRVEPGRKNRGPTLLWLLWFLLDSTGVRVAQPANDTARIRTVRVARGSALASLLSPTTKTGPAIDDESGIAFKLFLLPPEVSGVRQPPPPTTPARSPFERIHQIKLWRKHVPDEDQLDGFDQLHQVNSYRWVVAFPHATDRKPGAHPSALLSALIEHLLPGHGLSSESALRLLLEVLQDVVEHDGRSEDNRAASWFHAHQINESSGHSRLTEALAVDARIFIPDHHTQISYLPRQRYEHPKGSDHELHLDISVHREHWNTTEVGSRRVEGANPPVNGLPGPSAVGESTELNEPTKENDKSSEPRTVDDARRELTSTGCDHIVFTDAKTGQPTVVYRRAGGGHGVMKLGDMKPAAIETLGQEAVQLLSAPSLDNVEQAHAPGTMADQAEQTGHAVEVDDKFDEYFIIESTPQSS</sequence>
<feature type="region of interest" description="Disordered" evidence="1">
    <location>
        <begin position="1"/>
        <end position="22"/>
    </location>
</feature>
<feature type="compositionally biased region" description="Basic and acidic residues" evidence="1">
    <location>
        <begin position="481"/>
        <end position="497"/>
    </location>
</feature>
<dbReference type="GO" id="GO:0005840">
    <property type="term" value="C:ribosome"/>
    <property type="evidence" value="ECO:0007669"/>
    <property type="project" value="UniProtKB-KW"/>
</dbReference>
<dbReference type="InterPro" id="IPR032528">
    <property type="entry name" value="Ribosom_S30AE_C"/>
</dbReference>
<organism evidence="3 4">
    <name type="scientific">Actinokineospora diospyrosa</name>
    <dbReference type="NCBI Taxonomy" id="103728"/>
    <lineage>
        <taxon>Bacteria</taxon>
        <taxon>Bacillati</taxon>
        <taxon>Actinomycetota</taxon>
        <taxon>Actinomycetes</taxon>
        <taxon>Pseudonocardiales</taxon>
        <taxon>Pseudonocardiaceae</taxon>
        <taxon>Actinokineospora</taxon>
    </lineage>
</organism>
<evidence type="ECO:0000313" key="3">
    <source>
        <dbReference type="EMBL" id="MCP2271829.1"/>
    </source>
</evidence>
<dbReference type="InterPro" id="IPR038416">
    <property type="entry name" value="Ribosom_S30AE_C_sf"/>
</dbReference>
<keyword evidence="4" id="KW-1185">Reference proteome</keyword>
<evidence type="ECO:0000259" key="2">
    <source>
        <dbReference type="Pfam" id="PF16321"/>
    </source>
</evidence>
<protein>
    <submittedName>
        <fullName evidence="3">Sigma 54 modulation/S30EA ribosomal protein C terminus</fullName>
    </submittedName>
</protein>
<keyword evidence="3" id="KW-0687">Ribonucleoprotein</keyword>
<evidence type="ECO:0000256" key="1">
    <source>
        <dbReference type="SAM" id="MobiDB-lite"/>
    </source>
</evidence>
<reference evidence="3 4" key="1">
    <citation type="submission" date="2022-06" db="EMBL/GenBank/DDBJ databases">
        <title>Genomic Encyclopedia of Archaeal and Bacterial Type Strains, Phase II (KMG-II): from individual species to whole genera.</title>
        <authorList>
            <person name="Goeker M."/>
        </authorList>
    </citation>
    <scope>NUCLEOTIDE SEQUENCE [LARGE SCALE GENOMIC DNA]</scope>
    <source>
        <strain evidence="3 4">DSM 44255</strain>
    </source>
</reference>
<feature type="region of interest" description="Disordered" evidence="1">
    <location>
        <begin position="452"/>
        <end position="497"/>
    </location>
</feature>
<dbReference type="Pfam" id="PF16321">
    <property type="entry name" value="Ribosom_S30AE_C"/>
    <property type="match status" value="1"/>
</dbReference>
<feature type="compositionally biased region" description="Basic and acidic residues" evidence="1">
    <location>
        <begin position="1"/>
        <end position="10"/>
    </location>
</feature>
<feature type="domain" description="Sigma 54 modulation/S30EA ribosomal protein C-terminal" evidence="2">
    <location>
        <begin position="489"/>
        <end position="533"/>
    </location>
</feature>
<comment type="caution">
    <text evidence="3">The sequence shown here is derived from an EMBL/GenBank/DDBJ whole genome shotgun (WGS) entry which is preliminary data.</text>
</comment>
<dbReference type="Gene3D" id="3.30.505.50">
    <property type="entry name" value="Sigma 54 modulation/S30EA ribosomal protein, C-terminal domain"/>
    <property type="match status" value="1"/>
</dbReference>